<dbReference type="Pfam" id="PF16815">
    <property type="entry name" value="HRI1"/>
    <property type="match status" value="1"/>
</dbReference>
<accession>A0A7C8MPE0</accession>
<gene>
    <name evidence="2" type="ORF">BDV95DRAFT_570803</name>
</gene>
<dbReference type="EMBL" id="JAADJZ010000010">
    <property type="protein sequence ID" value="KAF2871865.1"/>
    <property type="molecule type" value="Genomic_DNA"/>
</dbReference>
<keyword evidence="3" id="KW-1185">Reference proteome</keyword>
<organism evidence="2 3">
    <name type="scientific">Massariosphaeria phaeospora</name>
    <dbReference type="NCBI Taxonomy" id="100035"/>
    <lineage>
        <taxon>Eukaryota</taxon>
        <taxon>Fungi</taxon>
        <taxon>Dikarya</taxon>
        <taxon>Ascomycota</taxon>
        <taxon>Pezizomycotina</taxon>
        <taxon>Dothideomycetes</taxon>
        <taxon>Pleosporomycetidae</taxon>
        <taxon>Pleosporales</taxon>
        <taxon>Pleosporales incertae sedis</taxon>
        <taxon>Massariosphaeria</taxon>
    </lineage>
</organism>
<protein>
    <recommendedName>
        <fullName evidence="4">Protein HRI1</fullName>
    </recommendedName>
</protein>
<evidence type="ECO:0000313" key="2">
    <source>
        <dbReference type="EMBL" id="KAF2871865.1"/>
    </source>
</evidence>
<proteinExistence type="predicted"/>
<dbReference type="OrthoDB" id="4045395at2759"/>
<dbReference type="CDD" id="cd11693">
    <property type="entry name" value="HRI1_C_like"/>
    <property type="match status" value="1"/>
</dbReference>
<sequence length="304" mass="33553">MSLSTANISVRDYIYFLPYPAPRGTPIPYTPGLPHNNPLSQFPYPTEPTSTLVLTSTTAQFVDLRFVKPLEDSEPALPPSGVVAREDLQWAFAGASKSWAKEVQVPDRIEEEDEEEDGDGDEGDGGGDAEPTVKHSVWTHWLDSNWPVGATHIPVDEGDMYPMPDGRTLEVGASMMDGRMQGYEEMWSDVPIKACFPSPNKYSIVMRVELDAAGVRGLIVRVGQFCQGILMHGSEPCTVERWEFVESKNEAGNVTGGDWKRTAKVGELFLPCALAFAVGRISAGMKVKTPLYEWVVEELVEWQG</sequence>
<evidence type="ECO:0008006" key="4">
    <source>
        <dbReference type="Google" id="ProtNLM"/>
    </source>
</evidence>
<evidence type="ECO:0000313" key="3">
    <source>
        <dbReference type="Proteomes" id="UP000481861"/>
    </source>
</evidence>
<reference evidence="2 3" key="1">
    <citation type="submission" date="2020-01" db="EMBL/GenBank/DDBJ databases">
        <authorList>
            <consortium name="DOE Joint Genome Institute"/>
            <person name="Haridas S."/>
            <person name="Albert R."/>
            <person name="Binder M."/>
            <person name="Bloem J."/>
            <person name="Labutti K."/>
            <person name="Salamov A."/>
            <person name="Andreopoulos B."/>
            <person name="Baker S.E."/>
            <person name="Barry K."/>
            <person name="Bills G."/>
            <person name="Bluhm B.H."/>
            <person name="Cannon C."/>
            <person name="Castanera R."/>
            <person name="Culley D.E."/>
            <person name="Daum C."/>
            <person name="Ezra D."/>
            <person name="Gonzalez J.B."/>
            <person name="Henrissat B."/>
            <person name="Kuo A."/>
            <person name="Liang C."/>
            <person name="Lipzen A."/>
            <person name="Lutzoni F."/>
            <person name="Magnuson J."/>
            <person name="Mondo S."/>
            <person name="Nolan M."/>
            <person name="Ohm R."/>
            <person name="Pangilinan J."/>
            <person name="Park H.-J.H."/>
            <person name="Ramirez L."/>
            <person name="Alfaro M."/>
            <person name="Sun H."/>
            <person name="Tritt A."/>
            <person name="Yoshinaga Y."/>
            <person name="Zwiers L.-H.L."/>
            <person name="Turgeon B.G."/>
            <person name="Goodwin S.B."/>
            <person name="Spatafora J.W."/>
            <person name="Crous P.W."/>
            <person name="Grigoriev I.V."/>
        </authorList>
    </citation>
    <scope>NUCLEOTIDE SEQUENCE [LARGE SCALE GENOMIC DNA]</scope>
    <source>
        <strain evidence="2 3">CBS 611.86</strain>
    </source>
</reference>
<comment type="caution">
    <text evidence="2">The sequence shown here is derived from an EMBL/GenBank/DDBJ whole genome shotgun (WGS) entry which is preliminary data.</text>
</comment>
<dbReference type="InterPro" id="IPR043047">
    <property type="entry name" value="Hri1_N_sf"/>
</dbReference>
<dbReference type="InterPro" id="IPR031818">
    <property type="entry name" value="Hri1"/>
</dbReference>
<dbReference type="Gene3D" id="2.40.128.320">
    <property type="entry name" value="Protein HRI1, N-terminal domain"/>
    <property type="match status" value="1"/>
</dbReference>
<dbReference type="Proteomes" id="UP000481861">
    <property type="component" value="Unassembled WGS sequence"/>
</dbReference>
<dbReference type="AlphaFoldDB" id="A0A7C8MPE0"/>
<name>A0A7C8MPE0_9PLEO</name>
<evidence type="ECO:0000256" key="1">
    <source>
        <dbReference type="SAM" id="MobiDB-lite"/>
    </source>
</evidence>
<feature type="compositionally biased region" description="Acidic residues" evidence="1">
    <location>
        <begin position="109"/>
        <end position="127"/>
    </location>
</feature>
<feature type="region of interest" description="Disordered" evidence="1">
    <location>
        <begin position="101"/>
        <end position="132"/>
    </location>
</feature>